<organism evidence="3">
    <name type="scientific">Bosea sp. NBC_00436</name>
    <dbReference type="NCBI Taxonomy" id="2969620"/>
    <lineage>
        <taxon>Bacteria</taxon>
        <taxon>Pseudomonadati</taxon>
        <taxon>Pseudomonadota</taxon>
        <taxon>Alphaproteobacteria</taxon>
        <taxon>Hyphomicrobiales</taxon>
        <taxon>Boseaceae</taxon>
        <taxon>Bosea</taxon>
    </lineage>
</organism>
<accession>A0A9E8CR27</accession>
<dbReference type="GO" id="GO:0016787">
    <property type="term" value="F:hydrolase activity"/>
    <property type="evidence" value="ECO:0007669"/>
    <property type="project" value="InterPro"/>
</dbReference>
<feature type="domain" description="Amidohydrolase-related" evidence="2">
    <location>
        <begin position="9"/>
        <end position="282"/>
    </location>
</feature>
<name>A0A9E8CR27_9HYPH</name>
<dbReference type="AlphaFoldDB" id="A0A9E8CR27"/>
<sequence length="282" mass="31954">MTQERALRVDAHHHLWRLSRGDYGWLTPEVGSLYRDVEPADFAPYLARNGIDRSVVIQAAPTVAETVFLCELARDNPFIAAVVGWVDFADPATRADLEGLKELPPFRGVRPMIQDIAEDAWMLRPELRHTFRDLVALDLSFDALIQPRHLPHLIELVTRHPDLRLVINHCGKPEIRDWTPGDADFRNWAEGMTWLARNSSAFCKFSAMPTRAAPGWTVKTFKPYADVLLDAFGPERLMWASDWPVLERNGGYDDWLGAARELVGSAGADAVFGNTARQFYRF</sequence>
<dbReference type="InterPro" id="IPR032466">
    <property type="entry name" value="Metal_Hydrolase"/>
</dbReference>
<proteinExistence type="inferred from homology"/>
<evidence type="ECO:0000259" key="2">
    <source>
        <dbReference type="Pfam" id="PF04909"/>
    </source>
</evidence>
<evidence type="ECO:0000313" key="3">
    <source>
        <dbReference type="EMBL" id="UZF85633.1"/>
    </source>
</evidence>
<gene>
    <name evidence="3" type="ORF">NWE54_17625</name>
</gene>
<dbReference type="PANTHER" id="PTHR43569:SF2">
    <property type="entry name" value="AMIDOHYDROLASE-RELATED DOMAIN-CONTAINING PROTEIN"/>
    <property type="match status" value="1"/>
</dbReference>
<protein>
    <submittedName>
        <fullName evidence="3">Amidohydrolase family protein</fullName>
    </submittedName>
</protein>
<dbReference type="PANTHER" id="PTHR43569">
    <property type="entry name" value="AMIDOHYDROLASE"/>
    <property type="match status" value="1"/>
</dbReference>
<comment type="similarity">
    <text evidence="1">Belongs to the metallo-dependent hydrolases superfamily.</text>
</comment>
<dbReference type="InterPro" id="IPR052350">
    <property type="entry name" value="Metallo-dep_Lactonases"/>
</dbReference>
<dbReference type="Pfam" id="PF04909">
    <property type="entry name" value="Amidohydro_2"/>
    <property type="match status" value="1"/>
</dbReference>
<dbReference type="InterPro" id="IPR006680">
    <property type="entry name" value="Amidohydro-rel"/>
</dbReference>
<evidence type="ECO:0000256" key="1">
    <source>
        <dbReference type="ARBA" id="ARBA00038310"/>
    </source>
</evidence>
<dbReference type="Gene3D" id="3.20.20.140">
    <property type="entry name" value="Metal-dependent hydrolases"/>
    <property type="match status" value="1"/>
</dbReference>
<dbReference type="EMBL" id="CP102774">
    <property type="protein sequence ID" value="UZF85633.1"/>
    <property type="molecule type" value="Genomic_DNA"/>
</dbReference>
<reference evidence="3" key="1">
    <citation type="submission" date="2022-08" db="EMBL/GenBank/DDBJ databases">
        <title>Complete Genome Sequences of 2 Bosea sp. soil isolates.</title>
        <authorList>
            <person name="Alvarez Arevalo M."/>
            <person name="Sterndorff E.B."/>
            <person name="Faurdal D."/>
            <person name="Joergensen T.S."/>
            <person name="Weber T."/>
        </authorList>
    </citation>
    <scope>NUCLEOTIDE SEQUENCE</scope>
    <source>
        <strain evidence="3">NBC_00436</strain>
    </source>
</reference>
<dbReference type="SUPFAM" id="SSF51556">
    <property type="entry name" value="Metallo-dependent hydrolases"/>
    <property type="match status" value="1"/>
</dbReference>